<dbReference type="PANTHER" id="PTHR34580:SF3">
    <property type="entry name" value="PROTEIN PAFB"/>
    <property type="match status" value="1"/>
</dbReference>
<dbReference type="InterPro" id="IPR036390">
    <property type="entry name" value="WH_DNA-bd_sf"/>
</dbReference>
<evidence type="ECO:0000313" key="6">
    <source>
        <dbReference type="Proteomes" id="UP000518315"/>
    </source>
</evidence>
<name>A0A427MWG5_9HYPH</name>
<dbReference type="SUPFAM" id="SSF46785">
    <property type="entry name" value="Winged helix' DNA-binding domain"/>
    <property type="match status" value="1"/>
</dbReference>
<dbReference type="InterPro" id="IPR026881">
    <property type="entry name" value="WYL_dom"/>
</dbReference>
<feature type="domain" description="Helix-turn-helix type 11" evidence="1">
    <location>
        <begin position="8"/>
        <end position="61"/>
    </location>
</feature>
<dbReference type="GO" id="GO:0003677">
    <property type="term" value="F:DNA binding"/>
    <property type="evidence" value="ECO:0007669"/>
    <property type="project" value="UniProtKB-KW"/>
</dbReference>
<dbReference type="InterPro" id="IPR013196">
    <property type="entry name" value="HTH_11"/>
</dbReference>
<dbReference type="Gene3D" id="1.10.10.10">
    <property type="entry name" value="Winged helix-like DNA-binding domain superfamily/Winged helix DNA-binding domain"/>
    <property type="match status" value="1"/>
</dbReference>
<dbReference type="PROSITE" id="PS52050">
    <property type="entry name" value="WYL"/>
    <property type="match status" value="1"/>
</dbReference>
<proteinExistence type="predicted"/>
<dbReference type="EMBL" id="JACHXH010000013">
    <property type="protein sequence ID" value="MBB3136180.1"/>
    <property type="molecule type" value="Genomic_DNA"/>
</dbReference>
<keyword evidence="6" id="KW-1185">Reference proteome</keyword>
<dbReference type="InterPro" id="IPR036388">
    <property type="entry name" value="WH-like_DNA-bd_sf"/>
</dbReference>
<feature type="domain" description="WYL" evidence="2">
    <location>
        <begin position="140"/>
        <end position="203"/>
    </location>
</feature>
<dbReference type="Proteomes" id="UP000277279">
    <property type="component" value="Unassembled WGS sequence"/>
</dbReference>
<dbReference type="Proteomes" id="UP000518315">
    <property type="component" value="Unassembled WGS sequence"/>
</dbReference>
<evidence type="ECO:0000259" key="1">
    <source>
        <dbReference type="Pfam" id="PF08279"/>
    </source>
</evidence>
<dbReference type="EMBL" id="RJJT01000013">
    <property type="protein sequence ID" value="RSB75496.1"/>
    <property type="molecule type" value="Genomic_DNA"/>
</dbReference>
<evidence type="ECO:0000313" key="5">
    <source>
        <dbReference type="Proteomes" id="UP000277279"/>
    </source>
</evidence>
<dbReference type="RefSeq" id="WP_125846705.1">
    <property type="nucleotide sequence ID" value="NZ_JACHXH010000013.1"/>
</dbReference>
<dbReference type="Pfam" id="PF08279">
    <property type="entry name" value="HTH_11"/>
    <property type="match status" value="1"/>
</dbReference>
<dbReference type="InterPro" id="IPR051534">
    <property type="entry name" value="CBASS_pafABC_assoc_protein"/>
</dbReference>
<dbReference type="Pfam" id="PF13280">
    <property type="entry name" value="WYL"/>
    <property type="match status" value="1"/>
</dbReference>
<evidence type="ECO:0000259" key="2">
    <source>
        <dbReference type="Pfam" id="PF13280"/>
    </source>
</evidence>
<reference evidence="4 5" key="1">
    <citation type="submission" date="2018-11" db="EMBL/GenBank/DDBJ databases">
        <authorList>
            <person name="Huo Y."/>
        </authorList>
    </citation>
    <scope>NUCLEOTIDE SEQUENCE [LARGE SCALE GENOMIC DNA]</scope>
    <source>
        <strain evidence="4 5">DSM 30132</strain>
    </source>
</reference>
<organism evidence="4 5">
    <name type="scientific">Rhizobium pisi</name>
    <dbReference type="NCBI Taxonomy" id="574561"/>
    <lineage>
        <taxon>Bacteria</taxon>
        <taxon>Pseudomonadati</taxon>
        <taxon>Pseudomonadota</taxon>
        <taxon>Alphaproteobacteria</taxon>
        <taxon>Hyphomicrobiales</taxon>
        <taxon>Rhizobiaceae</taxon>
        <taxon>Rhizobium/Agrobacterium group</taxon>
        <taxon>Rhizobium</taxon>
    </lineage>
</organism>
<keyword evidence="3" id="KW-0238">DNA-binding</keyword>
<evidence type="ECO:0000313" key="4">
    <source>
        <dbReference type="EMBL" id="RSB75496.1"/>
    </source>
</evidence>
<sequence length="231" mass="26470">MPVARSERLLTLLQTLRRYRRPVTGTVLAEETGVSLRTLYRDIASLQAQGAMVEGEAGIGYVLKPGFMLPPMMFSEEELEALVLGSRWVARAAEPRLAGAGADALAKIAAVLPSDMREMIDSAALFVGPKRRDEDKADVSAIRKAIRLERILELHYGDEQGRISRRRVWPFALGYFEHVRIIMAWCELRQDFRHFRTDRIIDMALHDVRYPRRRAVLLEEWRKTQDVPVEN</sequence>
<gene>
    <name evidence="4" type="ORF">EFD55_19725</name>
    <name evidence="3" type="ORF">FHS26_003928</name>
</gene>
<accession>A0A427MWG5</accession>
<comment type="caution">
    <text evidence="4">The sequence shown here is derived from an EMBL/GenBank/DDBJ whole genome shotgun (WGS) entry which is preliminary data.</text>
</comment>
<dbReference type="PANTHER" id="PTHR34580">
    <property type="match status" value="1"/>
</dbReference>
<reference evidence="3 6" key="2">
    <citation type="submission" date="2020-08" db="EMBL/GenBank/DDBJ databases">
        <title>Genomic Encyclopedia of Type Strains, Phase III (KMG-III): the genomes of soil and plant-associated and newly described type strains.</title>
        <authorList>
            <person name="Whitman W."/>
        </authorList>
    </citation>
    <scope>NUCLEOTIDE SEQUENCE [LARGE SCALE GENOMIC DNA]</scope>
    <source>
        <strain evidence="3 6">CECT 4113</strain>
    </source>
</reference>
<dbReference type="OrthoDB" id="9807255at2"/>
<evidence type="ECO:0000313" key="3">
    <source>
        <dbReference type="EMBL" id="MBB3136180.1"/>
    </source>
</evidence>
<protein>
    <submittedName>
        <fullName evidence="3">Putative DNA-binding transcriptional regulator YafY</fullName>
    </submittedName>
    <submittedName>
        <fullName evidence="4">YafY family transcriptional regulator</fullName>
    </submittedName>
</protein>
<dbReference type="AlphaFoldDB" id="A0A427MWG5"/>